<dbReference type="InterPro" id="IPR036565">
    <property type="entry name" value="Mur-like_cat_sf"/>
</dbReference>
<feature type="domain" description="Mur ligase N-terminal catalytic" evidence="10">
    <location>
        <begin position="75"/>
        <end position="152"/>
    </location>
</feature>
<dbReference type="Pfam" id="PF02875">
    <property type="entry name" value="Mur_ligase_C"/>
    <property type="match status" value="1"/>
</dbReference>
<dbReference type="GO" id="GO:0071555">
    <property type="term" value="P:cell wall organization"/>
    <property type="evidence" value="ECO:0007669"/>
    <property type="project" value="UniProtKB-KW"/>
</dbReference>
<dbReference type="OrthoDB" id="9800958at2"/>
<evidence type="ECO:0000259" key="11">
    <source>
        <dbReference type="Pfam" id="PF02875"/>
    </source>
</evidence>
<evidence type="ECO:0000256" key="1">
    <source>
        <dbReference type="ARBA" id="ARBA00005898"/>
    </source>
</evidence>
<evidence type="ECO:0000256" key="7">
    <source>
        <dbReference type="HAMAP-Rule" id="MF_00208"/>
    </source>
</evidence>
<evidence type="ECO:0000256" key="4">
    <source>
        <dbReference type="ARBA" id="ARBA00022984"/>
    </source>
</evidence>
<dbReference type="InterPro" id="IPR004101">
    <property type="entry name" value="Mur_ligase_C"/>
</dbReference>
<dbReference type="InterPro" id="IPR036615">
    <property type="entry name" value="Mur_ligase_C_dom_sf"/>
</dbReference>
<gene>
    <name evidence="7" type="primary">murE</name>
    <name evidence="13" type="ORF">GB881_08475</name>
</gene>
<dbReference type="GO" id="GO:0008360">
    <property type="term" value="P:regulation of cell shape"/>
    <property type="evidence" value="ECO:0007669"/>
    <property type="project" value="UniProtKB-KW"/>
</dbReference>
<comment type="pathway">
    <text evidence="7 8">Cell wall biogenesis; peptidoglycan biosynthesis.</text>
</comment>
<evidence type="ECO:0000259" key="10">
    <source>
        <dbReference type="Pfam" id="PF01225"/>
    </source>
</evidence>
<keyword evidence="4 7" id="KW-0573">Peptidoglycan synthesis</keyword>
<feature type="domain" description="Mur ligase C-terminal" evidence="11">
    <location>
        <begin position="405"/>
        <end position="532"/>
    </location>
</feature>
<evidence type="ECO:0000256" key="5">
    <source>
        <dbReference type="ARBA" id="ARBA00023306"/>
    </source>
</evidence>
<organism evidence="13 14">
    <name type="scientific">Georgenia subflava</name>
    <dbReference type="NCBI Taxonomy" id="1622177"/>
    <lineage>
        <taxon>Bacteria</taxon>
        <taxon>Bacillati</taxon>
        <taxon>Actinomycetota</taxon>
        <taxon>Actinomycetes</taxon>
        <taxon>Micrococcales</taxon>
        <taxon>Bogoriellaceae</taxon>
        <taxon>Georgenia</taxon>
    </lineage>
</organism>
<keyword evidence="6 7" id="KW-0961">Cell wall biogenesis/degradation</keyword>
<dbReference type="SUPFAM" id="SSF63418">
    <property type="entry name" value="MurE/MurF N-terminal domain"/>
    <property type="match status" value="1"/>
</dbReference>
<comment type="similarity">
    <text evidence="1 7">Belongs to the MurCDEF family. MurE subfamily.</text>
</comment>
<reference evidence="13 14" key="1">
    <citation type="submission" date="2019-10" db="EMBL/GenBank/DDBJ databases">
        <title>Georgenia wutianyii sp. nov. and Georgenia yuyongxinii sp. nov. isolated from plateau pika (Ochotona curzoniae) in the Qinghai-Tibet plateau of China.</title>
        <authorList>
            <person name="Tian Z."/>
        </authorList>
    </citation>
    <scope>NUCLEOTIDE SEQUENCE [LARGE SCALE GENOMIC DNA]</scope>
    <source>
        <strain evidence="13 14">JCM 19765</strain>
    </source>
</reference>
<feature type="modified residue" description="N6-carboxylysine" evidence="7">
    <location>
        <position position="277"/>
    </location>
</feature>
<evidence type="ECO:0000256" key="6">
    <source>
        <dbReference type="ARBA" id="ARBA00023316"/>
    </source>
</evidence>
<dbReference type="InterPro" id="IPR000713">
    <property type="entry name" value="Mur_ligase_N"/>
</dbReference>
<evidence type="ECO:0000256" key="9">
    <source>
        <dbReference type="SAM" id="MobiDB-lite"/>
    </source>
</evidence>
<dbReference type="PANTHER" id="PTHR23135">
    <property type="entry name" value="MUR LIGASE FAMILY MEMBER"/>
    <property type="match status" value="1"/>
</dbReference>
<dbReference type="AlphaFoldDB" id="A0A6N7EKL0"/>
<evidence type="ECO:0000259" key="12">
    <source>
        <dbReference type="Pfam" id="PF08245"/>
    </source>
</evidence>
<dbReference type="Pfam" id="PF08245">
    <property type="entry name" value="Mur_ligase_M"/>
    <property type="match status" value="1"/>
</dbReference>
<keyword evidence="7" id="KW-0460">Magnesium</keyword>
<keyword evidence="7" id="KW-0547">Nucleotide-binding</keyword>
<dbReference type="Proteomes" id="UP000437709">
    <property type="component" value="Unassembled WGS sequence"/>
</dbReference>
<evidence type="ECO:0000256" key="8">
    <source>
        <dbReference type="RuleBase" id="RU004135"/>
    </source>
</evidence>
<comment type="cofactor">
    <cofactor evidence="7">
        <name>Mg(2+)</name>
        <dbReference type="ChEBI" id="CHEBI:18420"/>
    </cofactor>
</comment>
<keyword evidence="7" id="KW-0963">Cytoplasm</keyword>
<dbReference type="Gene3D" id="3.90.190.20">
    <property type="entry name" value="Mur ligase, C-terminal domain"/>
    <property type="match status" value="1"/>
</dbReference>
<protein>
    <recommendedName>
        <fullName evidence="7">UDP-N-acetylmuramyl-tripeptide synthetase</fullName>
        <ecNumber evidence="7">6.3.2.-</ecNumber>
    </recommendedName>
    <alternativeName>
        <fullName evidence="7">UDP-MurNAc-tripeptide synthetase</fullName>
    </alternativeName>
</protein>
<dbReference type="InterPro" id="IPR035911">
    <property type="entry name" value="MurE/MurF_N"/>
</dbReference>
<dbReference type="Pfam" id="PF01225">
    <property type="entry name" value="Mur_ligase"/>
    <property type="match status" value="1"/>
</dbReference>
<dbReference type="EMBL" id="WHPC01000025">
    <property type="protein sequence ID" value="MPV37085.1"/>
    <property type="molecule type" value="Genomic_DNA"/>
</dbReference>
<evidence type="ECO:0000313" key="13">
    <source>
        <dbReference type="EMBL" id="MPV37085.1"/>
    </source>
</evidence>
<dbReference type="GO" id="GO:0005524">
    <property type="term" value="F:ATP binding"/>
    <property type="evidence" value="ECO:0007669"/>
    <property type="project" value="UniProtKB-UniRule"/>
</dbReference>
<accession>A0A6N7EKL0</accession>
<keyword evidence="2 7" id="KW-0132">Cell division</keyword>
<dbReference type="InterPro" id="IPR005761">
    <property type="entry name" value="UDP-N-AcMur-Glu-dNH2Pim_ligase"/>
</dbReference>
<comment type="caution">
    <text evidence="13">The sequence shown here is derived from an EMBL/GenBank/DDBJ whole genome shotgun (WGS) entry which is preliminary data.</text>
</comment>
<dbReference type="EC" id="6.3.2.-" evidence="7"/>
<feature type="compositionally biased region" description="Low complexity" evidence="9">
    <location>
        <begin position="28"/>
        <end position="69"/>
    </location>
</feature>
<comment type="subcellular location">
    <subcellularLocation>
        <location evidence="7 8">Cytoplasm</location>
    </subcellularLocation>
</comment>
<comment type="function">
    <text evidence="7">Catalyzes the addition of an amino acid to the nucleotide precursor UDP-N-acetylmuramoyl-L-alanyl-D-glutamate (UMAG) in the biosynthesis of bacterial cell-wall peptidoglycan.</text>
</comment>
<feature type="binding site" evidence="7">
    <location>
        <position position="237"/>
    </location>
    <ligand>
        <name>UDP-N-acetyl-alpha-D-muramoyl-L-alanyl-D-glutamate</name>
        <dbReference type="ChEBI" id="CHEBI:83900"/>
    </ligand>
</feature>
<comment type="PTM">
    <text evidence="7">Carboxylation is probably crucial for Mg(2+) binding and, consequently, for the gamma-phosphate positioning of ATP.</text>
</comment>
<evidence type="ECO:0000313" key="14">
    <source>
        <dbReference type="Proteomes" id="UP000437709"/>
    </source>
</evidence>
<dbReference type="InterPro" id="IPR013221">
    <property type="entry name" value="Mur_ligase_cen"/>
</dbReference>
<evidence type="ECO:0000256" key="3">
    <source>
        <dbReference type="ARBA" id="ARBA00022960"/>
    </source>
</evidence>
<feature type="domain" description="Mur ligase central" evidence="12">
    <location>
        <begin position="167"/>
        <end position="378"/>
    </location>
</feature>
<dbReference type="NCBIfam" id="TIGR01085">
    <property type="entry name" value="murE"/>
    <property type="match status" value="1"/>
</dbReference>
<dbReference type="GO" id="GO:0051301">
    <property type="term" value="P:cell division"/>
    <property type="evidence" value="ECO:0007669"/>
    <property type="project" value="UniProtKB-KW"/>
</dbReference>
<dbReference type="HAMAP" id="MF_00208">
    <property type="entry name" value="MurE"/>
    <property type="match status" value="1"/>
</dbReference>
<dbReference type="UniPathway" id="UPA00219"/>
<dbReference type="Gene3D" id="3.40.1190.10">
    <property type="entry name" value="Mur-like, catalytic domain"/>
    <property type="match status" value="1"/>
</dbReference>
<keyword evidence="5 7" id="KW-0131">Cell cycle</keyword>
<sequence length="565" mass="57876">MRPVAPAPHSLSEVAAAFGLVSVPERSAGAGSAAVPGSTAVPGSPAGAGRPAVPGSPAVPGGSTGAGSADTDVQVRGVTADNRQVRGGELFAAHTGGHVHGARFARAAVDAGAAAVLTDPAGADLLAADEPLGVPVLLADDVPALLGSLAAHLYGTPGETLGTFALTGTNGKTTTAFMLDHTLRALGRRTGLIGTVEVRVGERAVPATLTTPQPAELQALLAAMVEDDVDDLVMEVSSHALALHRVDPLVYDVAGFTNLTPEHLDFHGTVEEYFAAKASLFAPARSRRGVVLVDDPWGRRLLSECRSAHPGQVLGLAVRADADADVADADPEWRVVEARPEGTGTAFTLARRDGSAVRTRTALPGHFNLANAALAVAMVLASGVDAATLETALDAAGGVSPQVPGRMEQLAEHPRVIVDFAHNTDALAQAIAAVRPGTVGRLVVLFGAAGERDRVKRPEMGRVAVEGADVVVVTDDDPHDEPAGQIRAEVLAGTTGAVPDTTVREIADRAEAIRTVVLEADENDTVLVAGRGHETVQEVAGVAHHLDDREEVRAALAARAGGQRR</sequence>
<feature type="region of interest" description="Disordered" evidence="9">
    <location>
        <begin position="28"/>
        <end position="73"/>
    </location>
</feature>
<dbReference type="SUPFAM" id="SSF53623">
    <property type="entry name" value="MurD-like peptide ligases, catalytic domain"/>
    <property type="match status" value="1"/>
</dbReference>
<keyword evidence="7 13" id="KW-0436">Ligase</keyword>
<dbReference type="GO" id="GO:0009252">
    <property type="term" value="P:peptidoglycan biosynthetic process"/>
    <property type="evidence" value="ECO:0007669"/>
    <property type="project" value="UniProtKB-UniRule"/>
</dbReference>
<dbReference type="GO" id="GO:0016881">
    <property type="term" value="F:acid-amino acid ligase activity"/>
    <property type="evidence" value="ECO:0007669"/>
    <property type="project" value="UniProtKB-UniRule"/>
</dbReference>
<dbReference type="SUPFAM" id="SSF53244">
    <property type="entry name" value="MurD-like peptide ligases, peptide-binding domain"/>
    <property type="match status" value="1"/>
</dbReference>
<dbReference type="Gene3D" id="3.40.1390.10">
    <property type="entry name" value="MurE/MurF, N-terminal domain"/>
    <property type="match status" value="1"/>
</dbReference>
<evidence type="ECO:0000256" key="2">
    <source>
        <dbReference type="ARBA" id="ARBA00022618"/>
    </source>
</evidence>
<dbReference type="NCBIfam" id="NF001124">
    <property type="entry name" value="PRK00139.1-2"/>
    <property type="match status" value="1"/>
</dbReference>
<proteinExistence type="inferred from homology"/>
<dbReference type="GO" id="GO:0005737">
    <property type="term" value="C:cytoplasm"/>
    <property type="evidence" value="ECO:0007669"/>
    <property type="project" value="UniProtKB-SubCell"/>
</dbReference>
<keyword evidence="3 7" id="KW-0133">Cell shape</keyword>
<feature type="binding site" evidence="7">
    <location>
        <begin position="210"/>
        <end position="211"/>
    </location>
    <ligand>
        <name>UDP-N-acetyl-alpha-D-muramoyl-L-alanyl-D-glutamate</name>
        <dbReference type="ChEBI" id="CHEBI:83900"/>
    </ligand>
</feature>
<keyword evidence="14" id="KW-1185">Reference proteome</keyword>
<dbReference type="GO" id="GO:0000287">
    <property type="term" value="F:magnesium ion binding"/>
    <property type="evidence" value="ECO:0007669"/>
    <property type="project" value="UniProtKB-UniRule"/>
</dbReference>
<dbReference type="PANTHER" id="PTHR23135:SF4">
    <property type="entry name" value="UDP-N-ACETYLMURAMOYL-L-ALANYL-D-GLUTAMATE--2,6-DIAMINOPIMELATE LIGASE MURE HOMOLOG, CHLOROPLASTIC"/>
    <property type="match status" value="1"/>
</dbReference>
<feature type="binding site" evidence="7">
    <location>
        <position position="245"/>
    </location>
    <ligand>
        <name>UDP-N-acetyl-alpha-D-muramoyl-L-alanyl-D-glutamate</name>
        <dbReference type="ChEBI" id="CHEBI:83900"/>
    </ligand>
</feature>
<dbReference type="NCBIfam" id="NF001126">
    <property type="entry name" value="PRK00139.1-4"/>
    <property type="match status" value="1"/>
</dbReference>
<comment type="caution">
    <text evidence="7">Lacks conserved residue(s) required for the propagation of feature annotation.</text>
</comment>
<feature type="binding site" evidence="7">
    <location>
        <begin position="168"/>
        <end position="174"/>
    </location>
    <ligand>
        <name>ATP</name>
        <dbReference type="ChEBI" id="CHEBI:30616"/>
    </ligand>
</feature>
<keyword evidence="7" id="KW-0067">ATP-binding</keyword>
<name>A0A6N7EKL0_9MICO</name>